<keyword evidence="2" id="KW-0808">Transferase</keyword>
<dbReference type="CDD" id="cd04301">
    <property type="entry name" value="NAT_SF"/>
    <property type="match status" value="1"/>
</dbReference>
<dbReference type="AlphaFoldDB" id="A0A4Q4ZE26"/>
<evidence type="ECO:0000313" key="3">
    <source>
        <dbReference type="Proteomes" id="UP000295198"/>
    </source>
</evidence>
<dbReference type="InterPro" id="IPR000182">
    <property type="entry name" value="GNAT_dom"/>
</dbReference>
<dbReference type="GO" id="GO:0016747">
    <property type="term" value="F:acyltransferase activity, transferring groups other than amino-acyl groups"/>
    <property type="evidence" value="ECO:0007669"/>
    <property type="project" value="InterPro"/>
</dbReference>
<gene>
    <name evidence="2" type="ORF">EKO23_11410</name>
</gene>
<feature type="domain" description="N-acetyltransferase" evidence="1">
    <location>
        <begin position="119"/>
        <end position="255"/>
    </location>
</feature>
<dbReference type="EMBL" id="SDKM01000014">
    <property type="protein sequence ID" value="RYP85905.1"/>
    <property type="molecule type" value="Genomic_DNA"/>
</dbReference>
<reference evidence="2 3" key="1">
    <citation type="submission" date="2019-01" db="EMBL/GenBank/DDBJ databases">
        <title>Nocardioides guangzhouensis sp. nov., an actinobacterium isolated from soil.</title>
        <authorList>
            <person name="Fu Y."/>
            <person name="Cai Y."/>
            <person name="Lin Z."/>
            <person name="Chen P."/>
        </authorList>
    </citation>
    <scope>NUCLEOTIDE SEQUENCE [LARGE SCALE GENOMIC DNA]</scope>
    <source>
        <strain evidence="2 3">130</strain>
    </source>
</reference>
<proteinExistence type="predicted"/>
<accession>A0A4Q4ZE26</accession>
<organism evidence="2 3">
    <name type="scientific">Nocardioides guangzhouensis</name>
    <dbReference type="NCBI Taxonomy" id="2497878"/>
    <lineage>
        <taxon>Bacteria</taxon>
        <taxon>Bacillati</taxon>
        <taxon>Actinomycetota</taxon>
        <taxon>Actinomycetes</taxon>
        <taxon>Propionibacteriales</taxon>
        <taxon>Nocardioidaceae</taxon>
        <taxon>Nocardioides</taxon>
    </lineage>
</organism>
<dbReference type="SUPFAM" id="SSF55729">
    <property type="entry name" value="Acyl-CoA N-acyltransferases (Nat)"/>
    <property type="match status" value="1"/>
</dbReference>
<dbReference type="Gene3D" id="3.40.630.30">
    <property type="match status" value="1"/>
</dbReference>
<sequence length="255" mass="26843">MQQLERIEHYYDTVPRVAATTEEVGPFTLFVADGSTGWQFYARPRLGLADDITADDVRRVLARQQELGVPRAVEWVHETTPSLLAAVREALPDAEVEVVPLMTSDRDLPGRNGAPGRCEVLRSDSADLAMVVGAVGAGFQGTDTVEPGSLGARPHLIDEGNLVMVAAYDGRGAVVGGGSASPRGDVAELMGISVIGSARGQGIGTAITAALRDECRARGVRTVFLTAASHEATSIYRAIGFERIATGCILEGLDG</sequence>
<evidence type="ECO:0000313" key="2">
    <source>
        <dbReference type="EMBL" id="RYP85905.1"/>
    </source>
</evidence>
<dbReference type="PROSITE" id="PS51186">
    <property type="entry name" value="GNAT"/>
    <property type="match status" value="1"/>
</dbReference>
<evidence type="ECO:0000259" key="1">
    <source>
        <dbReference type="PROSITE" id="PS51186"/>
    </source>
</evidence>
<dbReference type="RefSeq" id="WP_134717307.1">
    <property type="nucleotide sequence ID" value="NZ_SDKM01000014.1"/>
</dbReference>
<dbReference type="InterPro" id="IPR016181">
    <property type="entry name" value="Acyl_CoA_acyltransferase"/>
</dbReference>
<dbReference type="Pfam" id="PF00583">
    <property type="entry name" value="Acetyltransf_1"/>
    <property type="match status" value="1"/>
</dbReference>
<name>A0A4Q4ZE26_9ACTN</name>
<dbReference type="OrthoDB" id="5503463at2"/>
<protein>
    <submittedName>
        <fullName evidence="2">GNAT family N-acetyltransferase</fullName>
    </submittedName>
</protein>
<keyword evidence="3" id="KW-1185">Reference proteome</keyword>
<dbReference type="Proteomes" id="UP000295198">
    <property type="component" value="Unassembled WGS sequence"/>
</dbReference>
<comment type="caution">
    <text evidence="2">The sequence shown here is derived from an EMBL/GenBank/DDBJ whole genome shotgun (WGS) entry which is preliminary data.</text>
</comment>